<dbReference type="Proteomes" id="UP001596484">
    <property type="component" value="Unassembled WGS sequence"/>
</dbReference>
<dbReference type="PRINTS" id="PR00081">
    <property type="entry name" value="GDHRDH"/>
</dbReference>
<proteinExistence type="inferred from homology"/>
<protein>
    <submittedName>
        <fullName evidence="3">SDR family NAD(P)-dependent oxidoreductase</fullName>
    </submittedName>
</protein>
<evidence type="ECO:0000313" key="3">
    <source>
        <dbReference type="EMBL" id="MFC7449475.1"/>
    </source>
</evidence>
<evidence type="ECO:0000313" key="4">
    <source>
        <dbReference type="Proteomes" id="UP001596484"/>
    </source>
</evidence>
<dbReference type="RefSeq" id="WP_378406458.1">
    <property type="nucleotide sequence ID" value="NZ_JBHTCS010000017.1"/>
</dbReference>
<dbReference type="PANTHER" id="PTHR43157:SF31">
    <property type="entry name" value="PHOSPHATIDYLINOSITOL-GLYCAN BIOSYNTHESIS CLASS F PROTEIN"/>
    <property type="match status" value="1"/>
</dbReference>
<sequence length="283" mass="30782">MPKTVVITGANSGIGLAMAHELAARGATVCLACRNQAKAEAAREEILRRTPGAQVDVFSLDLASFEHIHRFVADLSARHDRVDALINNAGASPLKQQFTADGFELQFGANYLGPFLLTHLLLPQLRLAAERTGDARIVHVASVAHNVGRIDPDTFRGRARYRPFPAYAQSKLGNLMFNYTLARRLPDGLSTFAMHPGGVDSDIYRDLPRALHAAIRPFLISADRAGRLGADLALSPDYRDRSGDYLTAQRPNPVSRRARDVAAQEALYAESAVLAGVEPLPPR</sequence>
<evidence type="ECO:0000256" key="2">
    <source>
        <dbReference type="RuleBase" id="RU000363"/>
    </source>
</evidence>
<evidence type="ECO:0000256" key="1">
    <source>
        <dbReference type="ARBA" id="ARBA00023002"/>
    </source>
</evidence>
<reference evidence="4" key="1">
    <citation type="journal article" date="2019" name="Int. J. Syst. Evol. Microbiol.">
        <title>The Global Catalogue of Microorganisms (GCM) 10K type strain sequencing project: providing services to taxonomists for standard genome sequencing and annotation.</title>
        <authorList>
            <consortium name="The Broad Institute Genomics Platform"/>
            <consortium name="The Broad Institute Genome Sequencing Center for Infectious Disease"/>
            <person name="Wu L."/>
            <person name="Ma J."/>
        </authorList>
    </citation>
    <scope>NUCLEOTIDE SEQUENCE [LARGE SCALE GENOMIC DNA]</scope>
    <source>
        <strain evidence="4">ICMP 19430</strain>
    </source>
</reference>
<comment type="similarity">
    <text evidence="2">Belongs to the short-chain dehydrogenases/reductases (SDR) family.</text>
</comment>
<keyword evidence="1" id="KW-0560">Oxidoreductase</keyword>
<dbReference type="InterPro" id="IPR002347">
    <property type="entry name" value="SDR_fam"/>
</dbReference>
<dbReference type="Gene3D" id="3.40.50.720">
    <property type="entry name" value="NAD(P)-binding Rossmann-like Domain"/>
    <property type="match status" value="1"/>
</dbReference>
<dbReference type="EMBL" id="JBHTCS010000017">
    <property type="protein sequence ID" value="MFC7449475.1"/>
    <property type="molecule type" value="Genomic_DNA"/>
</dbReference>
<gene>
    <name evidence="3" type="ORF">ACFQS9_16380</name>
</gene>
<dbReference type="PANTHER" id="PTHR43157">
    <property type="entry name" value="PHOSPHATIDYLINOSITOL-GLYCAN BIOSYNTHESIS CLASS F PROTEIN-RELATED"/>
    <property type="match status" value="1"/>
</dbReference>
<name>A0ABW2S040_9NOCA</name>
<dbReference type="Pfam" id="PF00106">
    <property type="entry name" value="adh_short"/>
    <property type="match status" value="1"/>
</dbReference>
<dbReference type="PRINTS" id="PR00080">
    <property type="entry name" value="SDRFAMILY"/>
</dbReference>
<organism evidence="3 4">
    <name type="scientific">Rhodococcus daqingensis</name>
    <dbReference type="NCBI Taxonomy" id="2479363"/>
    <lineage>
        <taxon>Bacteria</taxon>
        <taxon>Bacillati</taxon>
        <taxon>Actinomycetota</taxon>
        <taxon>Actinomycetes</taxon>
        <taxon>Mycobacteriales</taxon>
        <taxon>Nocardiaceae</taxon>
        <taxon>Rhodococcus</taxon>
    </lineage>
</organism>
<accession>A0ABW2S040</accession>
<keyword evidence="4" id="KW-1185">Reference proteome</keyword>
<comment type="caution">
    <text evidence="3">The sequence shown here is derived from an EMBL/GenBank/DDBJ whole genome shotgun (WGS) entry which is preliminary data.</text>
</comment>
<dbReference type="SUPFAM" id="SSF51735">
    <property type="entry name" value="NAD(P)-binding Rossmann-fold domains"/>
    <property type="match status" value="1"/>
</dbReference>
<dbReference type="InterPro" id="IPR036291">
    <property type="entry name" value="NAD(P)-bd_dom_sf"/>
</dbReference>